<dbReference type="PANTHER" id="PTHR10846">
    <property type="entry name" value="SODIUM/POTASSIUM/CALCIUM EXCHANGER"/>
    <property type="match status" value="1"/>
</dbReference>
<feature type="transmembrane region" description="Helical" evidence="5">
    <location>
        <begin position="39"/>
        <end position="62"/>
    </location>
</feature>
<name>A0A1G2UZM6_9BACT</name>
<evidence type="ECO:0000256" key="3">
    <source>
        <dbReference type="ARBA" id="ARBA00022989"/>
    </source>
</evidence>
<feature type="transmembrane region" description="Helical" evidence="5">
    <location>
        <begin position="290"/>
        <end position="307"/>
    </location>
</feature>
<organism evidence="7 8">
    <name type="scientific">Candidatus Zambryskibacteria bacterium RIFOXYC1_FULL_39_10</name>
    <dbReference type="NCBI Taxonomy" id="1802779"/>
    <lineage>
        <taxon>Bacteria</taxon>
        <taxon>Candidatus Zambryskiibacteriota</taxon>
    </lineage>
</organism>
<dbReference type="PANTHER" id="PTHR10846:SF8">
    <property type="entry name" value="INNER MEMBRANE PROTEIN YRBG"/>
    <property type="match status" value="1"/>
</dbReference>
<feature type="transmembrane region" description="Helical" evidence="5">
    <location>
        <begin position="165"/>
        <end position="183"/>
    </location>
</feature>
<protein>
    <recommendedName>
        <fullName evidence="6">Sodium/calcium exchanger membrane region domain-containing protein</fullName>
    </recommendedName>
</protein>
<dbReference type="Pfam" id="PF01699">
    <property type="entry name" value="Na_Ca_ex"/>
    <property type="match status" value="2"/>
</dbReference>
<dbReference type="GO" id="GO:0006874">
    <property type="term" value="P:intracellular calcium ion homeostasis"/>
    <property type="evidence" value="ECO:0007669"/>
    <property type="project" value="TreeGrafter"/>
</dbReference>
<keyword evidence="2 5" id="KW-0812">Transmembrane</keyword>
<evidence type="ECO:0000256" key="5">
    <source>
        <dbReference type="SAM" id="Phobius"/>
    </source>
</evidence>
<dbReference type="AlphaFoldDB" id="A0A1G2UZM6"/>
<dbReference type="GO" id="GO:0008273">
    <property type="term" value="F:calcium, potassium:sodium antiporter activity"/>
    <property type="evidence" value="ECO:0007669"/>
    <property type="project" value="TreeGrafter"/>
</dbReference>
<evidence type="ECO:0000256" key="2">
    <source>
        <dbReference type="ARBA" id="ARBA00022692"/>
    </source>
</evidence>
<dbReference type="EMBL" id="MHWW01000012">
    <property type="protein sequence ID" value="OHB14820.1"/>
    <property type="molecule type" value="Genomic_DNA"/>
</dbReference>
<dbReference type="InterPro" id="IPR044880">
    <property type="entry name" value="NCX_ion-bd_dom_sf"/>
</dbReference>
<feature type="domain" description="Sodium/calcium exchanger membrane region" evidence="6">
    <location>
        <begin position="164"/>
        <end position="303"/>
    </location>
</feature>
<feature type="transmembrane region" description="Helical" evidence="5">
    <location>
        <begin position="6"/>
        <end position="27"/>
    </location>
</feature>
<dbReference type="Gene3D" id="1.20.1420.30">
    <property type="entry name" value="NCX, central ion-binding region"/>
    <property type="match status" value="1"/>
</dbReference>
<feature type="transmembrane region" description="Helical" evidence="5">
    <location>
        <begin position="228"/>
        <end position="254"/>
    </location>
</feature>
<dbReference type="GO" id="GO:0005262">
    <property type="term" value="F:calcium channel activity"/>
    <property type="evidence" value="ECO:0007669"/>
    <property type="project" value="TreeGrafter"/>
</dbReference>
<dbReference type="InterPro" id="IPR004837">
    <property type="entry name" value="NaCa_Exmemb"/>
</dbReference>
<sequence>MFNNLFIFIVALFIVVRGATYASRYAISLAESFNLSKYTIGFIIVAVISVLPETFIAINSALEGIPSFGLGTLFGSNIADLTLIFAIIVFLTGRSLKIESKILKNHVVFPFVLLLPIVLGLNGHFSRLEGLALIIAGGVFYYMALRDGTSHAITPADQTNRSKSFSLLLVSMVVLLVSSHFVVTSATDLAAYLGINPIIIGMFVVSLGTTMPELFFSLKSVMKKDDSLAVGDILGTVLADATIVVGILALINPFYFPVKIVYVTGVFMVIASLILFRLMKTGHALTRTEAYLLLAFWLFFVLVEYIVNVTI</sequence>
<feature type="transmembrane region" description="Helical" evidence="5">
    <location>
        <begin position="189"/>
        <end position="216"/>
    </location>
</feature>
<gene>
    <name evidence="7" type="ORF">A2431_00085</name>
</gene>
<feature type="transmembrane region" description="Helical" evidence="5">
    <location>
        <begin position="128"/>
        <end position="145"/>
    </location>
</feature>
<keyword evidence="4 5" id="KW-0472">Membrane</keyword>
<dbReference type="InterPro" id="IPR004481">
    <property type="entry name" value="K/Na/Ca-exchanger"/>
</dbReference>
<dbReference type="GO" id="GO:0005886">
    <property type="term" value="C:plasma membrane"/>
    <property type="evidence" value="ECO:0007669"/>
    <property type="project" value="TreeGrafter"/>
</dbReference>
<reference evidence="7 8" key="1">
    <citation type="journal article" date="2016" name="Nat. Commun.">
        <title>Thousands of microbial genomes shed light on interconnected biogeochemical processes in an aquifer system.</title>
        <authorList>
            <person name="Anantharaman K."/>
            <person name="Brown C.T."/>
            <person name="Hug L.A."/>
            <person name="Sharon I."/>
            <person name="Castelle C.J."/>
            <person name="Probst A.J."/>
            <person name="Thomas B.C."/>
            <person name="Singh A."/>
            <person name="Wilkins M.J."/>
            <person name="Karaoz U."/>
            <person name="Brodie E.L."/>
            <person name="Williams K.H."/>
            <person name="Hubbard S.S."/>
            <person name="Banfield J.F."/>
        </authorList>
    </citation>
    <scope>NUCLEOTIDE SEQUENCE [LARGE SCALE GENOMIC DNA]</scope>
</reference>
<feature type="transmembrane region" description="Helical" evidence="5">
    <location>
        <begin position="103"/>
        <end position="122"/>
    </location>
</feature>
<dbReference type="Proteomes" id="UP000177697">
    <property type="component" value="Unassembled WGS sequence"/>
</dbReference>
<evidence type="ECO:0000313" key="8">
    <source>
        <dbReference type="Proteomes" id="UP000177697"/>
    </source>
</evidence>
<accession>A0A1G2UZM6</accession>
<proteinExistence type="predicted"/>
<evidence type="ECO:0000256" key="1">
    <source>
        <dbReference type="ARBA" id="ARBA00004141"/>
    </source>
</evidence>
<evidence type="ECO:0000256" key="4">
    <source>
        <dbReference type="ARBA" id="ARBA00023136"/>
    </source>
</evidence>
<comment type="subcellular location">
    <subcellularLocation>
        <location evidence="1">Membrane</location>
        <topology evidence="1">Multi-pass membrane protein</topology>
    </subcellularLocation>
</comment>
<keyword evidence="3 5" id="KW-1133">Transmembrane helix</keyword>
<comment type="caution">
    <text evidence="7">The sequence shown here is derived from an EMBL/GenBank/DDBJ whole genome shotgun (WGS) entry which is preliminary data.</text>
</comment>
<feature type="transmembrane region" description="Helical" evidence="5">
    <location>
        <begin position="260"/>
        <end position="278"/>
    </location>
</feature>
<evidence type="ECO:0000259" key="6">
    <source>
        <dbReference type="Pfam" id="PF01699"/>
    </source>
</evidence>
<feature type="transmembrane region" description="Helical" evidence="5">
    <location>
        <begin position="68"/>
        <end position="91"/>
    </location>
</feature>
<feature type="domain" description="Sodium/calcium exchanger membrane region" evidence="6">
    <location>
        <begin position="5"/>
        <end position="144"/>
    </location>
</feature>
<evidence type="ECO:0000313" key="7">
    <source>
        <dbReference type="EMBL" id="OHB14820.1"/>
    </source>
</evidence>